<evidence type="ECO:0000313" key="1">
    <source>
        <dbReference type="EMBL" id="KDO37737.1"/>
    </source>
</evidence>
<accession>A0A067DFE8</accession>
<dbReference type="AlphaFoldDB" id="A0A067DFE8"/>
<dbReference type="PANTHER" id="PTHR33018:SF34">
    <property type="entry name" value="OS02G0472350 PROTEIN"/>
    <property type="match status" value="1"/>
</dbReference>
<keyword evidence="2" id="KW-1185">Reference proteome</keyword>
<reference evidence="1 2" key="1">
    <citation type="submission" date="2014-04" db="EMBL/GenBank/DDBJ databases">
        <authorList>
            <consortium name="International Citrus Genome Consortium"/>
            <person name="Gmitter F."/>
            <person name="Chen C."/>
            <person name="Farmerie W."/>
            <person name="Harkins T."/>
            <person name="Desany B."/>
            <person name="Mohiuddin M."/>
            <person name="Kodira C."/>
            <person name="Borodovsky M."/>
            <person name="Lomsadze A."/>
            <person name="Burns P."/>
            <person name="Jenkins J."/>
            <person name="Prochnik S."/>
            <person name="Shu S."/>
            <person name="Chapman J."/>
            <person name="Pitluck S."/>
            <person name="Schmutz J."/>
            <person name="Rokhsar D."/>
        </authorList>
    </citation>
    <scope>NUCLEOTIDE SEQUENCE</scope>
</reference>
<dbReference type="Proteomes" id="UP000027120">
    <property type="component" value="Unassembled WGS sequence"/>
</dbReference>
<protein>
    <submittedName>
        <fullName evidence="1">Uncharacterized protein</fullName>
    </submittedName>
</protein>
<sequence>DCRRCGSKRCIHSSKTQRKTKEKKKKSLQNKKFSNKALTEYISYDVPVGKGRNDLRSYIGVIVCETISILLNDWRRVPLEMKETLKVQFELEMQKPSIKWMDVALRNFRSELAKEFILPYKDDIKSLRLPPIEYPSIQKEDWKLFVNKILS</sequence>
<dbReference type="PANTHER" id="PTHR33018">
    <property type="entry name" value="OS10G0338966 PROTEIN-RELATED"/>
    <property type="match status" value="1"/>
</dbReference>
<organism evidence="1 2">
    <name type="scientific">Citrus sinensis</name>
    <name type="common">Sweet orange</name>
    <name type="synonym">Citrus aurantium var. sinensis</name>
    <dbReference type="NCBI Taxonomy" id="2711"/>
    <lineage>
        <taxon>Eukaryota</taxon>
        <taxon>Viridiplantae</taxon>
        <taxon>Streptophyta</taxon>
        <taxon>Embryophyta</taxon>
        <taxon>Tracheophyta</taxon>
        <taxon>Spermatophyta</taxon>
        <taxon>Magnoliopsida</taxon>
        <taxon>eudicotyledons</taxon>
        <taxon>Gunneridae</taxon>
        <taxon>Pentapetalae</taxon>
        <taxon>rosids</taxon>
        <taxon>malvids</taxon>
        <taxon>Sapindales</taxon>
        <taxon>Rutaceae</taxon>
        <taxon>Aurantioideae</taxon>
        <taxon>Citrus</taxon>
    </lineage>
</organism>
<evidence type="ECO:0000313" key="2">
    <source>
        <dbReference type="Proteomes" id="UP000027120"/>
    </source>
</evidence>
<feature type="non-terminal residue" evidence="1">
    <location>
        <position position="1"/>
    </location>
</feature>
<dbReference type="EMBL" id="KK789788">
    <property type="protein sequence ID" value="KDO37737.1"/>
    <property type="molecule type" value="Genomic_DNA"/>
</dbReference>
<proteinExistence type="predicted"/>
<name>A0A067DFE8_CITSI</name>
<gene>
    <name evidence="1" type="ORF">CISIN_1g042880mg</name>
</gene>